<organism evidence="1">
    <name type="scientific">Ixodes scapularis</name>
    <name type="common">Black-legged tick</name>
    <name type="synonym">Deer tick</name>
    <dbReference type="NCBI Taxonomy" id="6945"/>
    <lineage>
        <taxon>Eukaryota</taxon>
        <taxon>Metazoa</taxon>
        <taxon>Ecdysozoa</taxon>
        <taxon>Arthropoda</taxon>
        <taxon>Chelicerata</taxon>
        <taxon>Arachnida</taxon>
        <taxon>Acari</taxon>
        <taxon>Parasitiformes</taxon>
        <taxon>Ixodida</taxon>
        <taxon>Ixodoidea</taxon>
        <taxon>Ixodidae</taxon>
        <taxon>Ixodinae</taxon>
        <taxon>Ixodes</taxon>
    </lineage>
</organism>
<protein>
    <submittedName>
        <fullName evidence="1">Uncharacterized protein</fullName>
    </submittedName>
</protein>
<accession>A0A4D5RVC8</accession>
<reference evidence="1" key="1">
    <citation type="submission" date="2019-04" db="EMBL/GenBank/DDBJ databases">
        <title>An insight into the mialome of Ixodes scapularis.</title>
        <authorList>
            <person name="Ribeiro J.M."/>
            <person name="Mather T.N."/>
            <person name="Karim S."/>
        </authorList>
    </citation>
    <scope>NUCLEOTIDE SEQUENCE</scope>
</reference>
<dbReference type="AlphaFoldDB" id="A0A4D5RVC8"/>
<evidence type="ECO:0000313" key="1">
    <source>
        <dbReference type="EMBL" id="MOY41282.1"/>
    </source>
</evidence>
<dbReference type="EMBL" id="GHJT01007311">
    <property type="protein sequence ID" value="MOY41282.1"/>
    <property type="molecule type" value="Transcribed_RNA"/>
</dbReference>
<sequence>MRLWCWLKLQHLCLKTLGSEGIWYRNASAELLCQISVLSRFHYVQAVGSISIWLLHIFLSSSKLCFNHVHF</sequence>
<name>A0A4D5RVC8_IXOSC</name>
<proteinExistence type="predicted"/>